<accession>A0A1I0VHH0</accession>
<dbReference type="Proteomes" id="UP000198796">
    <property type="component" value="Unassembled WGS sequence"/>
</dbReference>
<dbReference type="PROSITE" id="PS50893">
    <property type="entry name" value="ABC_TRANSPORTER_2"/>
    <property type="match status" value="1"/>
</dbReference>
<dbReference type="InterPro" id="IPR003439">
    <property type="entry name" value="ABC_transporter-like_ATP-bd"/>
</dbReference>
<dbReference type="Pfam" id="PF00005">
    <property type="entry name" value="ABC_tran"/>
    <property type="match status" value="1"/>
</dbReference>
<dbReference type="GO" id="GO:0005524">
    <property type="term" value="F:ATP binding"/>
    <property type="evidence" value="ECO:0007669"/>
    <property type="project" value="UniProtKB-KW"/>
</dbReference>
<keyword evidence="3 5" id="KW-0067">ATP-binding</keyword>
<name>A0A1I0VHH0_9RHOB</name>
<dbReference type="Gene3D" id="3.40.50.300">
    <property type="entry name" value="P-loop containing nucleotide triphosphate hydrolases"/>
    <property type="match status" value="1"/>
</dbReference>
<dbReference type="InterPro" id="IPR050093">
    <property type="entry name" value="ABC_SmlMolc_Importer"/>
</dbReference>
<keyword evidence="2" id="KW-0547">Nucleotide-binding</keyword>
<dbReference type="PROSITE" id="PS00211">
    <property type="entry name" value="ABC_TRANSPORTER_1"/>
    <property type="match status" value="1"/>
</dbReference>
<dbReference type="EMBL" id="FOJU01000001">
    <property type="protein sequence ID" value="SFA75648.1"/>
    <property type="molecule type" value="Genomic_DNA"/>
</dbReference>
<keyword evidence="6" id="KW-1185">Reference proteome</keyword>
<proteinExistence type="predicted"/>
<evidence type="ECO:0000259" key="4">
    <source>
        <dbReference type="PROSITE" id="PS50893"/>
    </source>
</evidence>
<dbReference type="STRING" id="871651.SAMN05421688_0631"/>
<dbReference type="GO" id="GO:0016887">
    <property type="term" value="F:ATP hydrolysis activity"/>
    <property type="evidence" value="ECO:0007669"/>
    <property type="project" value="InterPro"/>
</dbReference>
<dbReference type="InterPro" id="IPR013611">
    <property type="entry name" value="Transp-assoc_OB_typ2"/>
</dbReference>
<dbReference type="InterPro" id="IPR027417">
    <property type="entry name" value="P-loop_NTPase"/>
</dbReference>
<dbReference type="InterPro" id="IPR017871">
    <property type="entry name" value="ABC_transporter-like_CS"/>
</dbReference>
<dbReference type="Pfam" id="PF08402">
    <property type="entry name" value="TOBE_2"/>
    <property type="match status" value="1"/>
</dbReference>
<dbReference type="SUPFAM" id="SSF50331">
    <property type="entry name" value="MOP-like"/>
    <property type="match status" value="1"/>
</dbReference>
<evidence type="ECO:0000313" key="5">
    <source>
        <dbReference type="EMBL" id="SFA75648.1"/>
    </source>
</evidence>
<dbReference type="RefSeq" id="WP_092060485.1">
    <property type="nucleotide sequence ID" value="NZ_FOJU01000001.1"/>
</dbReference>
<sequence>MTAPVSIQHVDHWFGTYQALTDIEMEIAAGEYITLLGPSGCGKTTLLSVLGGFIAPSVGRVLIGGADMTHVPPAKRPTTTMFQDYALFPHMTLRDNVGFGLRMGGMGRRARHAKAEEMLGLVGLADAANKRPHELSGGQRQRVALARALAVSPDVLLLDEPLGALDLKLRRAMQDELKRIQRAVGTTFVHVTHDQEEAMAIADRIVVMNAGQIEDQGPPARIYQKPASLFAAGFMGEMNRIPAKASAHGIETPFGQLPLAAPGAGPLTLCLRPEAIGTGAGALFIGPATVRDAAFFGTHCRAHLSPEAAPDLTLIAHLPAASCPAEGETITLAADPAAASVFEAA</sequence>
<keyword evidence="1" id="KW-0813">Transport</keyword>
<evidence type="ECO:0000313" key="6">
    <source>
        <dbReference type="Proteomes" id="UP000198796"/>
    </source>
</evidence>
<protein>
    <submittedName>
        <fullName evidence="5">Spermidine/putrescine transport system ATP-binding protein</fullName>
    </submittedName>
</protein>
<evidence type="ECO:0000256" key="1">
    <source>
        <dbReference type="ARBA" id="ARBA00022448"/>
    </source>
</evidence>
<evidence type="ECO:0000256" key="2">
    <source>
        <dbReference type="ARBA" id="ARBA00022741"/>
    </source>
</evidence>
<feature type="domain" description="ABC transporter" evidence="4">
    <location>
        <begin position="5"/>
        <end position="235"/>
    </location>
</feature>
<organism evidence="5 6">
    <name type="scientific">Poseidonocella pacifica</name>
    <dbReference type="NCBI Taxonomy" id="871651"/>
    <lineage>
        <taxon>Bacteria</taxon>
        <taxon>Pseudomonadati</taxon>
        <taxon>Pseudomonadota</taxon>
        <taxon>Alphaproteobacteria</taxon>
        <taxon>Rhodobacterales</taxon>
        <taxon>Roseobacteraceae</taxon>
        <taxon>Poseidonocella</taxon>
    </lineage>
</organism>
<dbReference type="InterPro" id="IPR003593">
    <property type="entry name" value="AAA+_ATPase"/>
</dbReference>
<dbReference type="PANTHER" id="PTHR42781:SF4">
    <property type="entry name" value="SPERMIDINE_PUTRESCINE IMPORT ATP-BINDING PROTEIN POTA"/>
    <property type="match status" value="1"/>
</dbReference>
<dbReference type="SMART" id="SM00382">
    <property type="entry name" value="AAA"/>
    <property type="match status" value="1"/>
</dbReference>
<dbReference type="GO" id="GO:0015847">
    <property type="term" value="P:putrescine transport"/>
    <property type="evidence" value="ECO:0007669"/>
    <property type="project" value="UniProtKB-ARBA"/>
</dbReference>
<gene>
    <name evidence="5" type="ORF">SAMN05421688_0631</name>
</gene>
<dbReference type="OrthoDB" id="9802264at2"/>
<dbReference type="AlphaFoldDB" id="A0A1I0VHH0"/>
<dbReference type="InterPro" id="IPR008995">
    <property type="entry name" value="Mo/tungstate-bd_C_term_dom"/>
</dbReference>
<dbReference type="SUPFAM" id="SSF52540">
    <property type="entry name" value="P-loop containing nucleoside triphosphate hydrolases"/>
    <property type="match status" value="1"/>
</dbReference>
<reference evidence="5 6" key="1">
    <citation type="submission" date="2016-10" db="EMBL/GenBank/DDBJ databases">
        <authorList>
            <person name="de Groot N.N."/>
        </authorList>
    </citation>
    <scope>NUCLEOTIDE SEQUENCE [LARGE SCALE GENOMIC DNA]</scope>
    <source>
        <strain evidence="5 6">DSM 29316</strain>
    </source>
</reference>
<dbReference type="FunFam" id="3.40.50.300:FF:000133">
    <property type="entry name" value="Spermidine/putrescine import ATP-binding protein PotA"/>
    <property type="match status" value="1"/>
</dbReference>
<dbReference type="PANTHER" id="PTHR42781">
    <property type="entry name" value="SPERMIDINE/PUTRESCINE IMPORT ATP-BINDING PROTEIN POTA"/>
    <property type="match status" value="1"/>
</dbReference>
<dbReference type="GO" id="GO:0043190">
    <property type="term" value="C:ATP-binding cassette (ABC) transporter complex"/>
    <property type="evidence" value="ECO:0007669"/>
    <property type="project" value="InterPro"/>
</dbReference>
<evidence type="ECO:0000256" key="3">
    <source>
        <dbReference type="ARBA" id="ARBA00022840"/>
    </source>
</evidence>
<dbReference type="GO" id="GO:0022857">
    <property type="term" value="F:transmembrane transporter activity"/>
    <property type="evidence" value="ECO:0007669"/>
    <property type="project" value="InterPro"/>
</dbReference>